<comment type="caution">
    <text evidence="1">The sequence shown here is derived from an EMBL/GenBank/DDBJ whole genome shotgun (WGS) entry which is preliminary data.</text>
</comment>
<protein>
    <submittedName>
        <fullName evidence="1">Udp/adp-sugar pyrophosphatase</fullName>
    </submittedName>
</protein>
<dbReference type="Proteomes" id="UP001056778">
    <property type="component" value="Chromosome 6"/>
</dbReference>
<evidence type="ECO:0000313" key="1">
    <source>
        <dbReference type="EMBL" id="KAI4460297.1"/>
    </source>
</evidence>
<name>A0ACB9T0H0_HOLOL</name>
<dbReference type="EMBL" id="CM043020">
    <property type="protein sequence ID" value="KAI4460297.1"/>
    <property type="molecule type" value="Genomic_DNA"/>
</dbReference>
<gene>
    <name evidence="1" type="ORF">MML48_6g00016736</name>
</gene>
<proteinExistence type="predicted"/>
<organism evidence="1 2">
    <name type="scientific">Holotrichia oblita</name>
    <name type="common">Chafer beetle</name>
    <dbReference type="NCBI Taxonomy" id="644536"/>
    <lineage>
        <taxon>Eukaryota</taxon>
        <taxon>Metazoa</taxon>
        <taxon>Ecdysozoa</taxon>
        <taxon>Arthropoda</taxon>
        <taxon>Hexapoda</taxon>
        <taxon>Insecta</taxon>
        <taxon>Pterygota</taxon>
        <taxon>Neoptera</taxon>
        <taxon>Endopterygota</taxon>
        <taxon>Coleoptera</taxon>
        <taxon>Polyphaga</taxon>
        <taxon>Scarabaeiformia</taxon>
        <taxon>Scarabaeidae</taxon>
        <taxon>Melolonthinae</taxon>
        <taxon>Holotrichia</taxon>
    </lineage>
</organism>
<reference evidence="1" key="1">
    <citation type="submission" date="2022-04" db="EMBL/GenBank/DDBJ databases">
        <title>Chromosome-scale genome assembly of Holotrichia oblita Faldermann.</title>
        <authorList>
            <person name="Rongchong L."/>
        </authorList>
    </citation>
    <scope>NUCLEOTIDE SEQUENCE</scope>
    <source>
        <strain evidence="1">81SQS9</strain>
    </source>
</reference>
<sequence length="205" mass="23129">MNKLTQVLIKPLQESIYVKPFTMYYTQNGKDKTWDLLAIHDSVSIIIYNVTRHVLVLVKQFRPAVYLGSIPESDRTDSIDTNKYPAELGITLELCAGIVDKDLSLEEIAAEEVLEECGYQIDASKLERVSSYRSGVGTTGSIQTSYYCEVTDDMKVGQGGGVDDEIIEVVEMSIPDINKYMTQEHILSPPSFLFNICWFLQNKLK</sequence>
<evidence type="ECO:0000313" key="2">
    <source>
        <dbReference type="Proteomes" id="UP001056778"/>
    </source>
</evidence>
<keyword evidence="2" id="KW-1185">Reference proteome</keyword>
<accession>A0ACB9T0H0</accession>